<reference evidence="2 3" key="1">
    <citation type="journal article" date="2017" name="Mol. Plant">
        <title>The Genome of Medicinal Plant Macleaya cordata Provides New Insights into Benzylisoquinoline Alkaloids Metabolism.</title>
        <authorList>
            <person name="Liu X."/>
            <person name="Liu Y."/>
            <person name="Huang P."/>
            <person name="Ma Y."/>
            <person name="Qing Z."/>
            <person name="Tang Q."/>
            <person name="Cao H."/>
            <person name="Cheng P."/>
            <person name="Zheng Y."/>
            <person name="Yuan Z."/>
            <person name="Zhou Y."/>
            <person name="Liu J."/>
            <person name="Tang Z."/>
            <person name="Zhuo Y."/>
            <person name="Zhang Y."/>
            <person name="Yu L."/>
            <person name="Huang J."/>
            <person name="Yang P."/>
            <person name="Peng Q."/>
            <person name="Zhang J."/>
            <person name="Jiang W."/>
            <person name="Zhang Z."/>
            <person name="Lin K."/>
            <person name="Ro D.K."/>
            <person name="Chen X."/>
            <person name="Xiong X."/>
            <person name="Shang Y."/>
            <person name="Huang S."/>
            <person name="Zeng J."/>
        </authorList>
    </citation>
    <scope>NUCLEOTIDE SEQUENCE [LARGE SCALE GENOMIC DNA]</scope>
    <source>
        <strain evidence="2">BLH2017</strain>
        <strain evidence="3">cv. BLH2017</strain>
        <tissue evidence="2">Root</tissue>
    </source>
</reference>
<gene>
    <name evidence="1" type="ORF">BVC80_263g17</name>
    <name evidence="2" type="ORF">BVC80_8981g22</name>
</gene>
<evidence type="ECO:0000313" key="1">
    <source>
        <dbReference type="EMBL" id="OVA05686.1"/>
    </source>
</evidence>
<evidence type="ECO:0000313" key="2">
    <source>
        <dbReference type="EMBL" id="OVA06385.1"/>
    </source>
</evidence>
<accession>A0A200Q7F4</accession>
<comment type="caution">
    <text evidence="2">The sequence shown here is derived from an EMBL/GenBank/DDBJ whole genome shotgun (WGS) entry which is preliminary data.</text>
</comment>
<keyword evidence="3" id="KW-1185">Reference proteome</keyword>
<dbReference type="Proteomes" id="UP000195402">
    <property type="component" value="Unassembled WGS sequence"/>
</dbReference>
<dbReference type="EMBL" id="MVGT01003032">
    <property type="protein sequence ID" value="OVA05686.1"/>
    <property type="molecule type" value="Genomic_DNA"/>
</dbReference>
<dbReference type="AlphaFoldDB" id="A0A200Q7F4"/>
<dbReference type="EMBL" id="MVGT01002848">
    <property type="protein sequence ID" value="OVA06385.1"/>
    <property type="molecule type" value="Genomic_DNA"/>
</dbReference>
<protein>
    <submittedName>
        <fullName evidence="2">Uncharacterized protein</fullName>
    </submittedName>
</protein>
<evidence type="ECO:0000313" key="3">
    <source>
        <dbReference type="Proteomes" id="UP000195402"/>
    </source>
</evidence>
<proteinExistence type="predicted"/>
<organism evidence="2 3">
    <name type="scientific">Macleaya cordata</name>
    <name type="common">Five-seeded plume-poppy</name>
    <name type="synonym">Bocconia cordata</name>
    <dbReference type="NCBI Taxonomy" id="56857"/>
    <lineage>
        <taxon>Eukaryota</taxon>
        <taxon>Viridiplantae</taxon>
        <taxon>Streptophyta</taxon>
        <taxon>Embryophyta</taxon>
        <taxon>Tracheophyta</taxon>
        <taxon>Spermatophyta</taxon>
        <taxon>Magnoliopsida</taxon>
        <taxon>Ranunculales</taxon>
        <taxon>Papaveraceae</taxon>
        <taxon>Papaveroideae</taxon>
        <taxon>Macleaya</taxon>
    </lineage>
</organism>
<name>A0A200Q7F4_MACCD</name>
<sequence>MQEYDDDGLEFDDVDEENEVDNAATQSVNQQHQTQMDTVRDFIANQIARVNGAIDD</sequence>